<evidence type="ECO:0000256" key="1">
    <source>
        <dbReference type="SAM" id="Phobius"/>
    </source>
</evidence>
<dbReference type="Proteomes" id="UP001165160">
    <property type="component" value="Unassembled WGS sequence"/>
</dbReference>
<evidence type="ECO:0000313" key="3">
    <source>
        <dbReference type="Proteomes" id="UP001165160"/>
    </source>
</evidence>
<comment type="caution">
    <text evidence="2">The sequence shown here is derived from an EMBL/GenBank/DDBJ whole genome shotgun (WGS) entry which is preliminary data.</text>
</comment>
<feature type="transmembrane region" description="Helical" evidence="1">
    <location>
        <begin position="68"/>
        <end position="86"/>
    </location>
</feature>
<name>A0A9W7FE08_9STRA</name>
<feature type="transmembrane region" description="Helical" evidence="1">
    <location>
        <begin position="303"/>
        <end position="326"/>
    </location>
</feature>
<dbReference type="AlphaFoldDB" id="A0A9W7FE08"/>
<feature type="transmembrane region" description="Helical" evidence="1">
    <location>
        <begin position="32"/>
        <end position="53"/>
    </location>
</feature>
<accession>A0A9W7FE08</accession>
<gene>
    <name evidence="2" type="ORF">TrVE_jg3991</name>
</gene>
<protein>
    <submittedName>
        <fullName evidence="2">Uncharacterized protein</fullName>
    </submittedName>
</protein>
<evidence type="ECO:0000313" key="2">
    <source>
        <dbReference type="EMBL" id="GMI10464.1"/>
    </source>
</evidence>
<organism evidence="2 3">
    <name type="scientific">Triparma verrucosa</name>
    <dbReference type="NCBI Taxonomy" id="1606542"/>
    <lineage>
        <taxon>Eukaryota</taxon>
        <taxon>Sar</taxon>
        <taxon>Stramenopiles</taxon>
        <taxon>Ochrophyta</taxon>
        <taxon>Bolidophyceae</taxon>
        <taxon>Parmales</taxon>
        <taxon>Triparmaceae</taxon>
        <taxon>Triparma</taxon>
    </lineage>
</organism>
<keyword evidence="1" id="KW-0472">Membrane</keyword>
<feature type="transmembrane region" description="Helical" evidence="1">
    <location>
        <begin position="123"/>
        <end position="141"/>
    </location>
</feature>
<reference evidence="3" key="1">
    <citation type="journal article" date="2023" name="Commun. Biol.">
        <title>Genome analysis of Parmales, the sister group of diatoms, reveals the evolutionary specialization of diatoms from phago-mixotrophs to photoautotrophs.</title>
        <authorList>
            <person name="Ban H."/>
            <person name="Sato S."/>
            <person name="Yoshikawa S."/>
            <person name="Yamada K."/>
            <person name="Nakamura Y."/>
            <person name="Ichinomiya M."/>
            <person name="Sato N."/>
            <person name="Blanc-Mathieu R."/>
            <person name="Endo H."/>
            <person name="Kuwata A."/>
            <person name="Ogata H."/>
        </authorList>
    </citation>
    <scope>NUCLEOTIDE SEQUENCE [LARGE SCALE GENOMIC DNA]</scope>
    <source>
        <strain evidence="3">NIES 3699</strain>
    </source>
</reference>
<feature type="transmembrane region" description="Helical" evidence="1">
    <location>
        <begin position="277"/>
        <end position="297"/>
    </location>
</feature>
<feature type="transmembrane region" description="Helical" evidence="1">
    <location>
        <begin position="98"/>
        <end position="117"/>
    </location>
</feature>
<dbReference type="EMBL" id="BRXX01000417">
    <property type="protein sequence ID" value="GMI10464.1"/>
    <property type="molecule type" value="Genomic_DNA"/>
</dbReference>
<keyword evidence="1" id="KW-1133">Transmembrane helix</keyword>
<keyword evidence="3" id="KW-1185">Reference proteome</keyword>
<keyword evidence="1" id="KW-0812">Transmembrane</keyword>
<proteinExistence type="predicted"/>
<sequence length="369" mass="40593">MVNPADPPDPADTLPPKPTLTSPVLITECHTFYSIIFFLISSLQPGLYIHAIIVDGHGGYTLEKFEKFWALTILPTTMGAMVLSFVLKPKREDWPYKLILYLQYSLFGLVGSCIALFRGTKSVTYLGFRFMVWVALFYLSFRVRRRIARLSDKDLNDLLTHVVLKGGVLITMAQLAFLVFSSVQCESEMNYAAGGTFKNCNRTLYAQTGIGLASVKSELRKELNLSIEQIATLTGISLRRKIQGLLTAVPKKVQKETSWEYANIASLNLGGWQRVQAGFMTVTGFCSLYLLTALGTTGDENNWVGIAGAAGLVAAALTTLIGMYTVTSTNERLQQLTAIGGSEKSDTTMEGRNVSVGDVQEGFYVGHFM</sequence>